<reference evidence="1" key="1">
    <citation type="submission" date="2018-02" db="EMBL/GenBank/DDBJ databases">
        <title>Rhizophora mucronata_Transcriptome.</title>
        <authorList>
            <person name="Meera S.P."/>
            <person name="Sreeshan A."/>
            <person name="Augustine A."/>
        </authorList>
    </citation>
    <scope>NUCLEOTIDE SEQUENCE</scope>
    <source>
        <tissue evidence="1">Leaf</tissue>
    </source>
</reference>
<sequence length="42" mass="4648">MTYSCNHFEWITGIVNVLFLVYGLKLGCTPSFTAKAGCALDY</sequence>
<dbReference type="EMBL" id="GGEC01073173">
    <property type="protein sequence ID" value="MBX53657.1"/>
    <property type="molecule type" value="Transcribed_RNA"/>
</dbReference>
<evidence type="ECO:0000313" key="1">
    <source>
        <dbReference type="EMBL" id="MBX53657.1"/>
    </source>
</evidence>
<organism evidence="1">
    <name type="scientific">Rhizophora mucronata</name>
    <name type="common">Asiatic mangrove</name>
    <dbReference type="NCBI Taxonomy" id="61149"/>
    <lineage>
        <taxon>Eukaryota</taxon>
        <taxon>Viridiplantae</taxon>
        <taxon>Streptophyta</taxon>
        <taxon>Embryophyta</taxon>
        <taxon>Tracheophyta</taxon>
        <taxon>Spermatophyta</taxon>
        <taxon>Magnoliopsida</taxon>
        <taxon>eudicotyledons</taxon>
        <taxon>Gunneridae</taxon>
        <taxon>Pentapetalae</taxon>
        <taxon>rosids</taxon>
        <taxon>fabids</taxon>
        <taxon>Malpighiales</taxon>
        <taxon>Rhizophoraceae</taxon>
        <taxon>Rhizophora</taxon>
    </lineage>
</organism>
<name>A0A2P2PG40_RHIMU</name>
<dbReference type="AlphaFoldDB" id="A0A2P2PG40"/>
<protein>
    <submittedName>
        <fullName evidence="1">Uncharacterized protein</fullName>
    </submittedName>
</protein>
<accession>A0A2P2PG40</accession>
<proteinExistence type="predicted"/>